<dbReference type="GO" id="GO:0008168">
    <property type="term" value="F:methyltransferase activity"/>
    <property type="evidence" value="ECO:0007669"/>
    <property type="project" value="UniProtKB-KW"/>
</dbReference>
<dbReference type="GO" id="GO:0032259">
    <property type="term" value="P:methylation"/>
    <property type="evidence" value="ECO:0007669"/>
    <property type="project" value="UniProtKB-KW"/>
</dbReference>
<protein>
    <submittedName>
        <fullName evidence="1">Magnesium-protoporphyrin IX methyltransferase</fullName>
    </submittedName>
</protein>
<proteinExistence type="predicted"/>
<keyword evidence="1" id="KW-0808">Transferase</keyword>
<sequence>MSSGIISIVKSIGKLFPRKLTDKKALVVR</sequence>
<accession>A0A8S5TWV7</accession>
<reference evidence="1" key="1">
    <citation type="journal article" date="2021" name="Proc. Natl. Acad. Sci. U.S.A.">
        <title>A Catalog of Tens of Thousands of Viruses from Human Metagenomes Reveals Hidden Associations with Chronic Diseases.</title>
        <authorList>
            <person name="Tisza M.J."/>
            <person name="Buck C.B."/>
        </authorList>
    </citation>
    <scope>NUCLEOTIDE SEQUENCE</scope>
    <source>
        <strain evidence="1">CtXho31</strain>
    </source>
</reference>
<organism evidence="1">
    <name type="scientific">Myoviridae sp. ctXho31</name>
    <dbReference type="NCBI Taxonomy" id="2825122"/>
    <lineage>
        <taxon>Viruses</taxon>
        <taxon>Duplodnaviria</taxon>
        <taxon>Heunggongvirae</taxon>
        <taxon>Uroviricota</taxon>
        <taxon>Caudoviricetes</taxon>
    </lineage>
</organism>
<keyword evidence="1" id="KW-0489">Methyltransferase</keyword>
<name>A0A8S5TWV7_9CAUD</name>
<dbReference type="EMBL" id="BK015950">
    <property type="protein sequence ID" value="DAF86663.1"/>
    <property type="molecule type" value="Genomic_DNA"/>
</dbReference>
<evidence type="ECO:0000313" key="1">
    <source>
        <dbReference type="EMBL" id="DAF86663.1"/>
    </source>
</evidence>